<proteinExistence type="predicted"/>
<comment type="caution">
    <text evidence="2">The sequence shown here is derived from an EMBL/GenBank/DDBJ whole genome shotgun (WGS) entry which is preliminary data.</text>
</comment>
<evidence type="ECO:0000256" key="1">
    <source>
        <dbReference type="SAM" id="MobiDB-lite"/>
    </source>
</evidence>
<protein>
    <submittedName>
        <fullName evidence="2">Uncharacterized protein</fullName>
    </submittedName>
</protein>
<name>A0A1V6U5N9_PENNA</name>
<dbReference type="Proteomes" id="UP000191691">
    <property type="component" value="Unassembled WGS sequence"/>
</dbReference>
<feature type="non-terminal residue" evidence="2">
    <location>
        <position position="40"/>
    </location>
</feature>
<organism evidence="2 3">
    <name type="scientific">Penicillium nalgiovense</name>
    <dbReference type="NCBI Taxonomy" id="60175"/>
    <lineage>
        <taxon>Eukaryota</taxon>
        <taxon>Fungi</taxon>
        <taxon>Dikarya</taxon>
        <taxon>Ascomycota</taxon>
        <taxon>Pezizomycotina</taxon>
        <taxon>Eurotiomycetes</taxon>
        <taxon>Eurotiomycetidae</taxon>
        <taxon>Eurotiales</taxon>
        <taxon>Aspergillaceae</taxon>
        <taxon>Penicillium</taxon>
    </lineage>
</organism>
<sequence length="40" mass="4491">MDSPNSSPDQEKQGEQQPNELPILNDKDHNLEPSDHVPPL</sequence>
<feature type="compositionally biased region" description="Basic and acidic residues" evidence="1">
    <location>
        <begin position="25"/>
        <end position="40"/>
    </location>
</feature>
<feature type="region of interest" description="Disordered" evidence="1">
    <location>
        <begin position="1"/>
        <end position="40"/>
    </location>
</feature>
<evidence type="ECO:0000313" key="3">
    <source>
        <dbReference type="Proteomes" id="UP000191691"/>
    </source>
</evidence>
<accession>A0A1V6U5N9</accession>
<dbReference type="AlphaFoldDB" id="A0A1V6U5N9"/>
<keyword evidence="3" id="KW-1185">Reference proteome</keyword>
<reference evidence="3" key="1">
    <citation type="journal article" date="2017" name="Nat. Microbiol.">
        <title>Global analysis of biosynthetic gene clusters reveals vast potential of secondary metabolite production in Penicillium species.</title>
        <authorList>
            <person name="Nielsen J.C."/>
            <person name="Grijseels S."/>
            <person name="Prigent S."/>
            <person name="Ji B."/>
            <person name="Dainat J."/>
            <person name="Nielsen K.F."/>
            <person name="Frisvad J.C."/>
            <person name="Workman M."/>
            <person name="Nielsen J."/>
        </authorList>
    </citation>
    <scope>NUCLEOTIDE SEQUENCE [LARGE SCALE GENOMIC DNA]</scope>
    <source>
        <strain evidence="3">IBT 13039</strain>
    </source>
</reference>
<dbReference type="EMBL" id="MOOB01000903">
    <property type="protein sequence ID" value="OQE33233.1"/>
    <property type="molecule type" value="Genomic_DNA"/>
</dbReference>
<evidence type="ECO:0000313" key="2">
    <source>
        <dbReference type="EMBL" id="OQE33233.1"/>
    </source>
</evidence>
<gene>
    <name evidence="2" type="ORF">PENNAL_c0903G07934</name>
</gene>